<dbReference type="EMBL" id="CM042043">
    <property type="protein sequence ID" value="KAI3695683.1"/>
    <property type="molecule type" value="Genomic_DNA"/>
</dbReference>
<keyword evidence="2" id="KW-1185">Reference proteome</keyword>
<protein>
    <submittedName>
        <fullName evidence="1">Uncharacterized protein</fullName>
    </submittedName>
</protein>
<sequence>MATRTTSINRTASDGGTIILNKYQLTRLLGRGSFAKVYHGRSLIDDSSVAVKVIEKPSIADPTMEPRLVREVAAMRRLNHPNILKLHEVLATKTKIYLVMELAAGGELFTQLSRRGLMKEATARRFFQQIVSTLNFCHQNGVAHRDLKPQNLLLDENGNLKISDFGLSALPESQKDGLLHTACGTPAYTAPEIVRRKGYDGSKADAWSCGIMLFMFLAGYLPFDDSNLANMYRKIHQRELAFPDWIPKQPRIIIQKLLDPNPNTRMSIETLMNLPWFKKSLRPVPTLGQDNEPETATSGDDSESIKYKTRMNAFDLISMSSGLDLSGIFEGKVVRKERRFTTTATVAEIEKRVVEVGDRLGYRSRRMKDKENWNRDVVGLVKGRVVVLAKVLEVAVELLLVEMTVVGGGDGLSEVDWEEMKVGFEDVVVSWHC</sequence>
<evidence type="ECO:0000313" key="2">
    <source>
        <dbReference type="Proteomes" id="UP001056120"/>
    </source>
</evidence>
<reference evidence="2" key="1">
    <citation type="journal article" date="2022" name="Mol. Ecol. Resour.">
        <title>The genomes of chicory, endive, great burdock and yacon provide insights into Asteraceae palaeo-polyploidization history and plant inulin production.</title>
        <authorList>
            <person name="Fan W."/>
            <person name="Wang S."/>
            <person name="Wang H."/>
            <person name="Wang A."/>
            <person name="Jiang F."/>
            <person name="Liu H."/>
            <person name="Zhao H."/>
            <person name="Xu D."/>
            <person name="Zhang Y."/>
        </authorList>
    </citation>
    <scope>NUCLEOTIDE SEQUENCE [LARGE SCALE GENOMIC DNA]</scope>
    <source>
        <strain evidence="2">cv. Yunnan</strain>
    </source>
</reference>
<comment type="caution">
    <text evidence="1">The sequence shown here is derived from an EMBL/GenBank/DDBJ whole genome shotgun (WGS) entry which is preliminary data.</text>
</comment>
<reference evidence="1 2" key="2">
    <citation type="journal article" date="2022" name="Mol. Ecol. Resour.">
        <title>The genomes of chicory, endive, great burdock and yacon provide insights into Asteraceae paleo-polyploidization history and plant inulin production.</title>
        <authorList>
            <person name="Fan W."/>
            <person name="Wang S."/>
            <person name="Wang H."/>
            <person name="Wang A."/>
            <person name="Jiang F."/>
            <person name="Liu H."/>
            <person name="Zhao H."/>
            <person name="Xu D."/>
            <person name="Zhang Y."/>
        </authorList>
    </citation>
    <scope>NUCLEOTIDE SEQUENCE [LARGE SCALE GENOMIC DNA]</scope>
    <source>
        <strain evidence="2">cv. Yunnan</strain>
        <tissue evidence="1">Leaves</tissue>
    </source>
</reference>
<proteinExistence type="predicted"/>
<organism evidence="1 2">
    <name type="scientific">Smallanthus sonchifolius</name>
    <dbReference type="NCBI Taxonomy" id="185202"/>
    <lineage>
        <taxon>Eukaryota</taxon>
        <taxon>Viridiplantae</taxon>
        <taxon>Streptophyta</taxon>
        <taxon>Embryophyta</taxon>
        <taxon>Tracheophyta</taxon>
        <taxon>Spermatophyta</taxon>
        <taxon>Magnoliopsida</taxon>
        <taxon>eudicotyledons</taxon>
        <taxon>Gunneridae</taxon>
        <taxon>Pentapetalae</taxon>
        <taxon>asterids</taxon>
        <taxon>campanulids</taxon>
        <taxon>Asterales</taxon>
        <taxon>Asteraceae</taxon>
        <taxon>Asteroideae</taxon>
        <taxon>Heliantheae alliance</taxon>
        <taxon>Millerieae</taxon>
        <taxon>Smallanthus</taxon>
    </lineage>
</organism>
<gene>
    <name evidence="1" type="ORF">L1987_78682</name>
</gene>
<name>A0ACB8ZDJ3_9ASTR</name>
<dbReference type="Proteomes" id="UP001056120">
    <property type="component" value="Linkage Group LG26"/>
</dbReference>
<accession>A0ACB8ZDJ3</accession>
<evidence type="ECO:0000313" key="1">
    <source>
        <dbReference type="EMBL" id="KAI3695683.1"/>
    </source>
</evidence>